<name>A0A6M3LT24_9ZZZZ</name>
<accession>A0A6M3LT24</accession>
<dbReference type="AlphaFoldDB" id="A0A6M3LT24"/>
<organism evidence="1">
    <name type="scientific">viral metagenome</name>
    <dbReference type="NCBI Taxonomy" id="1070528"/>
    <lineage>
        <taxon>unclassified sequences</taxon>
        <taxon>metagenomes</taxon>
        <taxon>organismal metagenomes</taxon>
    </lineage>
</organism>
<sequence>MLTTEQKLYGGYKINVIAGKWRVTPLRAAQILNSREFRDFWHWVHADEFLCDYLYNLRSTIFFEETAVDEIHEKTPDTPCTGPLLVEREVQNG</sequence>
<gene>
    <name evidence="1" type="ORF">MM415B07830_0005</name>
</gene>
<dbReference type="EMBL" id="MT143419">
    <property type="protein sequence ID" value="QJA96634.1"/>
    <property type="molecule type" value="Genomic_DNA"/>
</dbReference>
<reference evidence="1" key="1">
    <citation type="submission" date="2020-03" db="EMBL/GenBank/DDBJ databases">
        <title>The deep terrestrial virosphere.</title>
        <authorList>
            <person name="Holmfeldt K."/>
            <person name="Nilsson E."/>
            <person name="Simone D."/>
            <person name="Lopez-Fernandez M."/>
            <person name="Wu X."/>
            <person name="de Brujin I."/>
            <person name="Lundin D."/>
            <person name="Andersson A."/>
            <person name="Bertilsson S."/>
            <person name="Dopson M."/>
        </authorList>
    </citation>
    <scope>NUCLEOTIDE SEQUENCE</scope>
    <source>
        <strain evidence="1">MM415B07830</strain>
    </source>
</reference>
<protein>
    <submittedName>
        <fullName evidence="1">Uncharacterized protein</fullName>
    </submittedName>
</protein>
<evidence type="ECO:0000313" key="1">
    <source>
        <dbReference type="EMBL" id="QJA96634.1"/>
    </source>
</evidence>
<proteinExistence type="predicted"/>